<dbReference type="Proteomes" id="UP000647339">
    <property type="component" value="Unassembled WGS sequence"/>
</dbReference>
<keyword evidence="3" id="KW-1185">Reference proteome</keyword>
<sequence>MLQSVSWQQFIQVMIVLSLIYYGYVLLRYFRKELFGKRTKKMEADPKLFNTEVEPEDYLLDFQEVLVSMQKAMVAAGRDEQQMAEEILALWSGFNGKDLKVYREVAVKLLEKEARRLGIEMTNREIRNLLTNEQA</sequence>
<organism evidence="2 3">
    <name type="scientific">Echinicola rosea</name>
    <dbReference type="NCBI Taxonomy" id="1807691"/>
    <lineage>
        <taxon>Bacteria</taxon>
        <taxon>Pseudomonadati</taxon>
        <taxon>Bacteroidota</taxon>
        <taxon>Cytophagia</taxon>
        <taxon>Cytophagales</taxon>
        <taxon>Cyclobacteriaceae</taxon>
        <taxon>Echinicola</taxon>
    </lineage>
</organism>
<keyword evidence="1" id="KW-0472">Membrane</keyword>
<accession>A0ABQ1V8L8</accession>
<name>A0ABQ1V8L8_9BACT</name>
<feature type="transmembrane region" description="Helical" evidence="1">
    <location>
        <begin position="6"/>
        <end position="30"/>
    </location>
</feature>
<keyword evidence="1" id="KW-0812">Transmembrane</keyword>
<evidence type="ECO:0000256" key="1">
    <source>
        <dbReference type="SAM" id="Phobius"/>
    </source>
</evidence>
<reference evidence="3" key="1">
    <citation type="journal article" date="2019" name="Int. J. Syst. Evol. Microbiol.">
        <title>The Global Catalogue of Microorganisms (GCM) 10K type strain sequencing project: providing services to taxonomists for standard genome sequencing and annotation.</title>
        <authorList>
            <consortium name="The Broad Institute Genomics Platform"/>
            <consortium name="The Broad Institute Genome Sequencing Center for Infectious Disease"/>
            <person name="Wu L."/>
            <person name="Ma J."/>
        </authorList>
    </citation>
    <scope>NUCLEOTIDE SEQUENCE [LARGE SCALE GENOMIC DNA]</scope>
    <source>
        <strain evidence="3">CGMCC 1.15407</strain>
    </source>
</reference>
<dbReference type="EMBL" id="BMIU01000021">
    <property type="protein sequence ID" value="GGF44181.1"/>
    <property type="molecule type" value="Genomic_DNA"/>
</dbReference>
<keyword evidence="1" id="KW-1133">Transmembrane helix</keyword>
<evidence type="ECO:0000313" key="2">
    <source>
        <dbReference type="EMBL" id="GGF44181.1"/>
    </source>
</evidence>
<evidence type="ECO:0000313" key="3">
    <source>
        <dbReference type="Proteomes" id="UP000647339"/>
    </source>
</evidence>
<comment type="caution">
    <text evidence="2">The sequence shown here is derived from an EMBL/GenBank/DDBJ whole genome shotgun (WGS) entry which is preliminary data.</text>
</comment>
<gene>
    <name evidence="2" type="ORF">GCM10011339_35840</name>
</gene>
<proteinExistence type="predicted"/>
<protein>
    <submittedName>
        <fullName evidence="2">Uncharacterized protein</fullName>
    </submittedName>
</protein>
<dbReference type="RefSeq" id="WP_137404377.1">
    <property type="nucleotide sequence ID" value="NZ_BMIU01000021.1"/>
</dbReference>